<feature type="transmembrane region" description="Helical" evidence="2">
    <location>
        <begin position="394"/>
        <end position="413"/>
    </location>
</feature>
<comment type="caution">
    <text evidence="3">The sequence shown here is derived from an EMBL/GenBank/DDBJ whole genome shotgun (WGS) entry which is preliminary data.</text>
</comment>
<protein>
    <recommendedName>
        <fullName evidence="5">ABC transporter permease</fullName>
    </recommendedName>
</protein>
<keyword evidence="2" id="KW-0472">Membrane</keyword>
<proteinExistence type="predicted"/>
<dbReference type="RefSeq" id="WP_382395029.1">
    <property type="nucleotide sequence ID" value="NZ_JBHTCQ010000002.1"/>
</dbReference>
<feature type="transmembrane region" description="Helical" evidence="2">
    <location>
        <begin position="287"/>
        <end position="307"/>
    </location>
</feature>
<keyword evidence="2" id="KW-0812">Transmembrane</keyword>
<organism evidence="3 4">
    <name type="scientific">Georgenia alba</name>
    <dbReference type="NCBI Taxonomy" id="2233858"/>
    <lineage>
        <taxon>Bacteria</taxon>
        <taxon>Bacillati</taxon>
        <taxon>Actinomycetota</taxon>
        <taxon>Actinomycetes</taxon>
        <taxon>Micrococcales</taxon>
        <taxon>Bogoriellaceae</taxon>
        <taxon>Georgenia</taxon>
    </lineage>
</organism>
<dbReference type="Proteomes" id="UP001596455">
    <property type="component" value="Unassembled WGS sequence"/>
</dbReference>
<feature type="transmembrane region" description="Helical" evidence="2">
    <location>
        <begin position="238"/>
        <end position="259"/>
    </location>
</feature>
<evidence type="ECO:0000256" key="2">
    <source>
        <dbReference type="SAM" id="Phobius"/>
    </source>
</evidence>
<feature type="transmembrane region" description="Helical" evidence="2">
    <location>
        <begin position="31"/>
        <end position="52"/>
    </location>
</feature>
<feature type="transmembrane region" description="Helical" evidence="2">
    <location>
        <begin position="345"/>
        <end position="365"/>
    </location>
</feature>
<feature type="compositionally biased region" description="Basic and acidic residues" evidence="1">
    <location>
        <begin position="439"/>
        <end position="448"/>
    </location>
</feature>
<dbReference type="EMBL" id="JBHTCQ010000002">
    <property type="protein sequence ID" value="MFC7406040.1"/>
    <property type="molecule type" value="Genomic_DNA"/>
</dbReference>
<accession>A0ABW2Q952</accession>
<evidence type="ECO:0000313" key="4">
    <source>
        <dbReference type="Proteomes" id="UP001596455"/>
    </source>
</evidence>
<evidence type="ECO:0000313" key="3">
    <source>
        <dbReference type="EMBL" id="MFC7406040.1"/>
    </source>
</evidence>
<feature type="region of interest" description="Disordered" evidence="1">
    <location>
        <begin position="435"/>
        <end position="467"/>
    </location>
</feature>
<evidence type="ECO:0008006" key="5">
    <source>
        <dbReference type="Google" id="ProtNLM"/>
    </source>
</evidence>
<feature type="transmembrane region" description="Helical" evidence="2">
    <location>
        <begin position="72"/>
        <end position="93"/>
    </location>
</feature>
<sequence>MTQPPHPDRPHWRVYPVGLVGELVNAAINALIPFLLGTGLAFLLMLAVGLVAEEGVLDPGTSTALDQLARAAAAPVLALPFGVGLLTTVLFALRETITSRALARAAARGAPRTAVPHPSQVDLVAAEPPFFAFFLFSVCLAGLGLLFCVVAAFTVNDSEMEFLATIVAVTGACGLLVVLSLLGRPAYRRRRLAIAAHWTTVEERAAWNRAAPAPSRTNADGAGLPDTLRRRKTVATRYEVAAATCLGLGFGLLQLWLFVTHPHRSTTEAGPRVDHAAGIEAVLDVGIWLFAALMGVGVVLAILGYFAGSAVQQGERAILTDALNDPEAPRPPGALLQKYAARQPVVLAQALTVVASLGVTFGWAVHSLGTGGMEDVATLYGGARETFGGLVTQAQITLVVSVAVVLLAILWNAGAAIHGHDLRCRVVERWPVKPAPRMVGEDGKKKPDPASIGPSLTPKEARTAPER</sequence>
<name>A0ABW2Q952_9MICO</name>
<keyword evidence="2" id="KW-1133">Transmembrane helix</keyword>
<feature type="transmembrane region" description="Helical" evidence="2">
    <location>
        <begin position="130"/>
        <end position="156"/>
    </location>
</feature>
<evidence type="ECO:0000256" key="1">
    <source>
        <dbReference type="SAM" id="MobiDB-lite"/>
    </source>
</evidence>
<reference evidence="4" key="1">
    <citation type="journal article" date="2019" name="Int. J. Syst. Evol. Microbiol.">
        <title>The Global Catalogue of Microorganisms (GCM) 10K type strain sequencing project: providing services to taxonomists for standard genome sequencing and annotation.</title>
        <authorList>
            <consortium name="The Broad Institute Genomics Platform"/>
            <consortium name="The Broad Institute Genome Sequencing Center for Infectious Disease"/>
            <person name="Wu L."/>
            <person name="Ma J."/>
        </authorList>
    </citation>
    <scope>NUCLEOTIDE SEQUENCE [LARGE SCALE GENOMIC DNA]</scope>
    <source>
        <strain evidence="4">JCM 1490</strain>
    </source>
</reference>
<feature type="transmembrane region" description="Helical" evidence="2">
    <location>
        <begin position="162"/>
        <end position="182"/>
    </location>
</feature>
<keyword evidence="4" id="KW-1185">Reference proteome</keyword>
<gene>
    <name evidence="3" type="ORF">ACFQQL_13040</name>
</gene>